<dbReference type="InterPro" id="IPR002316">
    <property type="entry name" value="Pro-tRNA-ligase_IIa"/>
</dbReference>
<dbReference type="InterPro" id="IPR002314">
    <property type="entry name" value="aa-tRNA-synt_IIb"/>
</dbReference>
<dbReference type="Gene3D" id="3.40.50.800">
    <property type="entry name" value="Anticodon-binding domain"/>
    <property type="match status" value="1"/>
</dbReference>
<evidence type="ECO:0000259" key="9">
    <source>
        <dbReference type="PROSITE" id="PS50862"/>
    </source>
</evidence>
<dbReference type="SUPFAM" id="SSF55681">
    <property type="entry name" value="Class II aaRS and biotin synthetases"/>
    <property type="match status" value="1"/>
</dbReference>
<dbReference type="GO" id="GO:0006433">
    <property type="term" value="P:prolyl-tRNA aminoacylation"/>
    <property type="evidence" value="ECO:0007669"/>
    <property type="project" value="UniProtKB-UniRule"/>
</dbReference>
<evidence type="ECO:0000313" key="13">
    <source>
        <dbReference type="Proteomes" id="UP000317265"/>
    </source>
</evidence>
<evidence type="ECO:0000256" key="5">
    <source>
        <dbReference type="ARBA" id="ARBA00023146"/>
    </source>
</evidence>
<dbReference type="SUPFAM" id="SSF64586">
    <property type="entry name" value="C-terminal domain of ProRS"/>
    <property type="match status" value="1"/>
</dbReference>
<evidence type="ECO:0000256" key="8">
    <source>
        <dbReference type="HAMAP-Rule" id="MF_01571"/>
    </source>
</evidence>
<dbReference type="HAMAP" id="MF_01571">
    <property type="entry name" value="Pro_tRNA_synth_type3"/>
    <property type="match status" value="1"/>
</dbReference>
<accession>A0A520KFM4</accession>
<keyword evidence="5 8" id="KW-0030">Aminoacyl-tRNA synthetase</keyword>
<dbReference type="GO" id="GO:0004827">
    <property type="term" value="F:proline-tRNA ligase activity"/>
    <property type="evidence" value="ECO:0007669"/>
    <property type="project" value="UniProtKB-UniRule"/>
</dbReference>
<keyword evidence="3 8" id="KW-0067">ATP-binding</keyword>
<dbReference type="Pfam" id="PF00587">
    <property type="entry name" value="tRNA-synt_2b"/>
    <property type="match status" value="1"/>
</dbReference>
<dbReference type="EC" id="6.1.1.15" evidence="8"/>
<protein>
    <recommendedName>
        <fullName evidence="8">Proline--tRNA ligase</fullName>
        <ecNumber evidence="8">6.1.1.15</ecNumber>
    </recommendedName>
    <alternativeName>
        <fullName evidence="8">Prolyl-tRNA synthetase</fullName>
        <shortName evidence="8">ProRS</shortName>
    </alternativeName>
</protein>
<feature type="domain" description="Aminoacyl-transfer RNA synthetases class-II family profile" evidence="9">
    <location>
        <begin position="40"/>
        <end position="282"/>
    </location>
</feature>
<dbReference type="CDD" id="cd00862">
    <property type="entry name" value="ProRS_anticodon_zinc"/>
    <property type="match status" value="1"/>
</dbReference>
<keyword evidence="2 8" id="KW-0547">Nucleotide-binding</keyword>
<keyword evidence="4 8" id="KW-0648">Protein biosynthesis</keyword>
<dbReference type="FunFam" id="3.40.50.800:FF:000005">
    <property type="entry name" value="bifunctional glutamate/proline--tRNA ligase"/>
    <property type="match status" value="1"/>
</dbReference>
<dbReference type="InterPro" id="IPR006195">
    <property type="entry name" value="aa-tRNA-synth_II"/>
</dbReference>
<dbReference type="Pfam" id="PF09180">
    <property type="entry name" value="ProRS-C_1"/>
    <property type="match status" value="1"/>
</dbReference>
<dbReference type="Gene3D" id="3.30.930.10">
    <property type="entry name" value="Bira Bifunctional Protein, Domain 2"/>
    <property type="match status" value="1"/>
</dbReference>
<dbReference type="InterPro" id="IPR033721">
    <property type="entry name" value="ProRS_core_arch_euk"/>
</dbReference>
<evidence type="ECO:0000256" key="3">
    <source>
        <dbReference type="ARBA" id="ARBA00022840"/>
    </source>
</evidence>
<dbReference type="PANTHER" id="PTHR43382">
    <property type="entry name" value="PROLYL-TRNA SYNTHETASE"/>
    <property type="match status" value="1"/>
</dbReference>
<name>A0A520KFM4_9CREN</name>
<dbReference type="Proteomes" id="UP000316080">
    <property type="component" value="Unassembled WGS sequence"/>
</dbReference>
<dbReference type="InterPro" id="IPR016061">
    <property type="entry name" value="Pro-tRNA_ligase_II_C"/>
</dbReference>
<dbReference type="PANTHER" id="PTHR43382:SF2">
    <property type="entry name" value="BIFUNCTIONAL GLUTAMATE_PROLINE--TRNA LIGASE"/>
    <property type="match status" value="1"/>
</dbReference>
<dbReference type="GO" id="GO:0005524">
    <property type="term" value="F:ATP binding"/>
    <property type="evidence" value="ECO:0007669"/>
    <property type="project" value="UniProtKB-UniRule"/>
</dbReference>
<dbReference type="Pfam" id="PF03129">
    <property type="entry name" value="HGTP_anticodon"/>
    <property type="match status" value="1"/>
</dbReference>
<dbReference type="GO" id="GO:0017101">
    <property type="term" value="C:aminoacyl-tRNA synthetase multienzyme complex"/>
    <property type="evidence" value="ECO:0007669"/>
    <property type="project" value="TreeGrafter"/>
</dbReference>
<comment type="similarity">
    <text evidence="7 8">Belongs to the class-II aminoacyl-tRNA synthetase family. ProS type 3 subfamily.</text>
</comment>
<dbReference type="NCBIfam" id="TIGR00408">
    <property type="entry name" value="proS_fam_I"/>
    <property type="match status" value="1"/>
</dbReference>
<comment type="caution">
    <text evidence="10">The sequence shown here is derived from an EMBL/GenBank/DDBJ whole genome shotgun (WGS) entry which is preliminary data.</text>
</comment>
<reference evidence="10 12" key="2">
    <citation type="journal article" date="2019" name="Nat. Microbiol.">
        <title>Wide diversity of methane and short-chain alkane metabolisms in uncultured archaea.</title>
        <authorList>
            <person name="Borrel G."/>
            <person name="Adam P.S."/>
            <person name="McKay L.J."/>
            <person name="Chen L.X."/>
            <person name="Sierra-Garcia I.N."/>
            <person name="Sieber C.M."/>
            <person name="Letourneur Q."/>
            <person name="Ghozlane A."/>
            <person name="Andersen G.L."/>
            <person name="Li W.J."/>
            <person name="Hallam S.J."/>
            <person name="Muyzer G."/>
            <person name="de Oliveira V.M."/>
            <person name="Inskeep W.P."/>
            <person name="Banfield J.F."/>
            <person name="Gribaldo S."/>
        </authorList>
    </citation>
    <scope>NUCLEOTIDE SEQUENCE [LARGE SCALE GENOMIC DNA]</scope>
    <source>
        <strain evidence="10">Verst-YHS</strain>
    </source>
</reference>
<dbReference type="InterPro" id="IPR036621">
    <property type="entry name" value="Anticodon-bd_dom_sf"/>
</dbReference>
<comment type="subcellular location">
    <subcellularLocation>
        <location evidence="8">Cytoplasm</location>
    </subcellularLocation>
</comment>
<evidence type="ECO:0000256" key="6">
    <source>
        <dbReference type="ARBA" id="ARBA00047671"/>
    </source>
</evidence>
<sequence length="478" mass="55889">MMPERNQWSKNFSEWFHRVIFEIPIYDTRYPVKGTGIWMPYGFKIRQKVIEIIREELIKRGHEEVLFPTLIPEYMIRKEGEHIKSFEDQVFWITYGGTSLLDVKLALRPTSETSIYPMFQLWIKSYSDLPLKIFQIVNVFRYETKATKPMIRVREISTFKEAHTAHATKEDAEKQIKEGIEIYKRFFEKLGIPYVISIRPSWDKFPGAEYSIAFDTIMPDGRVLQIGTVHFLGQNFAKPFDIKYMKADGNYEYVWQTCYGISERVIAALISVHGDDHGLVLPSIVAPFQVVIIPIVYKGKEDALSICKEIKEILEKNNLRVYLDEEKEETPGSKYFKWELRGVPIRVEIGPKDIEKKTVVLVRRDTLQKFTISRDLIIEEIKKLLEEIDISLKERAKNWFNEHISRENDLNKVRDILSEKGGIIEIPWCGRDTCGQDIENKIDVRVLGTPYELYEKPSGLCANCNIPATNWIRIARSY</sequence>
<comment type="domain">
    <text evidence="8">Consists of three domains: the N-terminal catalytic domain, the anticodon-binding domain and the C-terminal extension.</text>
</comment>
<gene>
    <name evidence="8" type="primary">proS</name>
    <name evidence="11" type="ORF">DSO09_01290</name>
    <name evidence="10" type="ORF">EF809_02870</name>
</gene>
<dbReference type="PRINTS" id="PR01046">
    <property type="entry name" value="TRNASYNTHPRO"/>
</dbReference>
<evidence type="ECO:0000256" key="4">
    <source>
        <dbReference type="ARBA" id="ARBA00022917"/>
    </source>
</evidence>
<dbReference type="CDD" id="cd00778">
    <property type="entry name" value="ProRS_core_arch_euk"/>
    <property type="match status" value="1"/>
</dbReference>
<evidence type="ECO:0000313" key="12">
    <source>
        <dbReference type="Proteomes" id="UP000316080"/>
    </source>
</evidence>
<keyword evidence="1 8" id="KW-0436">Ligase</keyword>
<dbReference type="Gene3D" id="3.30.110.30">
    <property type="entry name" value="C-terminal domain of ProRS"/>
    <property type="match status" value="1"/>
</dbReference>
<dbReference type="EMBL" id="RXIH01000025">
    <property type="protein sequence ID" value="RZN56332.1"/>
    <property type="molecule type" value="Genomic_DNA"/>
</dbReference>
<comment type="catalytic activity">
    <reaction evidence="6 8">
        <text>tRNA(Pro) + L-proline + ATP = L-prolyl-tRNA(Pro) + AMP + diphosphate</text>
        <dbReference type="Rhea" id="RHEA:14305"/>
        <dbReference type="Rhea" id="RHEA-COMP:9700"/>
        <dbReference type="Rhea" id="RHEA-COMP:9702"/>
        <dbReference type="ChEBI" id="CHEBI:30616"/>
        <dbReference type="ChEBI" id="CHEBI:33019"/>
        <dbReference type="ChEBI" id="CHEBI:60039"/>
        <dbReference type="ChEBI" id="CHEBI:78442"/>
        <dbReference type="ChEBI" id="CHEBI:78532"/>
        <dbReference type="ChEBI" id="CHEBI:456215"/>
        <dbReference type="EC" id="6.1.1.15"/>
    </reaction>
</comment>
<evidence type="ECO:0000256" key="2">
    <source>
        <dbReference type="ARBA" id="ARBA00022741"/>
    </source>
</evidence>
<dbReference type="Proteomes" id="UP000317265">
    <property type="component" value="Unassembled WGS sequence"/>
</dbReference>
<dbReference type="InterPro" id="IPR004154">
    <property type="entry name" value="Anticodon-bd"/>
</dbReference>
<evidence type="ECO:0000256" key="7">
    <source>
        <dbReference type="ARBA" id="ARBA00060806"/>
    </source>
</evidence>
<dbReference type="SMART" id="SM00946">
    <property type="entry name" value="ProRS-C_1"/>
    <property type="match status" value="1"/>
</dbReference>
<dbReference type="InterPro" id="IPR017449">
    <property type="entry name" value="Pro-tRNA_synth_II"/>
</dbReference>
<dbReference type="GO" id="GO:0005737">
    <property type="term" value="C:cytoplasm"/>
    <property type="evidence" value="ECO:0007669"/>
    <property type="project" value="UniProtKB-SubCell"/>
</dbReference>
<comment type="function">
    <text evidence="8">Catalyzes the attachment of proline to tRNA(Pro) in a two-step reaction: proline is first activated by ATP to form Pro-AMP and then transferred to the acceptor end of tRNA(Pro).</text>
</comment>
<evidence type="ECO:0000313" key="11">
    <source>
        <dbReference type="EMBL" id="TDA39991.1"/>
    </source>
</evidence>
<dbReference type="EMBL" id="QNVI01000016">
    <property type="protein sequence ID" value="TDA39991.1"/>
    <property type="molecule type" value="Genomic_DNA"/>
</dbReference>
<proteinExistence type="inferred from homology"/>
<reference evidence="11 13" key="1">
    <citation type="journal article" date="2019" name="Nat. Microbiol.">
        <title>Expanding anaerobic alkane metabolism in the domain of Archaea.</title>
        <authorList>
            <person name="Wang Y."/>
            <person name="Wegener G."/>
            <person name="Hou J."/>
            <person name="Wang F."/>
            <person name="Xiao X."/>
        </authorList>
    </citation>
    <scope>NUCLEOTIDE SEQUENCE [LARGE SCALE GENOMIC DNA]</scope>
    <source>
        <strain evidence="11">WYZ-LMO11</strain>
    </source>
</reference>
<dbReference type="AlphaFoldDB" id="A0A520KFM4"/>
<dbReference type="InterPro" id="IPR004499">
    <property type="entry name" value="Pro-tRNA-ligase_IIa_arc-type"/>
</dbReference>
<dbReference type="FunFam" id="3.30.930.10:FF:000037">
    <property type="entry name" value="Proline--tRNA ligase"/>
    <property type="match status" value="1"/>
</dbReference>
<keyword evidence="8" id="KW-0963">Cytoplasm</keyword>
<dbReference type="InterPro" id="IPR045864">
    <property type="entry name" value="aa-tRNA-synth_II/BPL/LPL"/>
</dbReference>
<dbReference type="PROSITE" id="PS50862">
    <property type="entry name" value="AA_TRNA_LIGASE_II"/>
    <property type="match status" value="1"/>
</dbReference>
<comment type="subunit">
    <text evidence="8">Homodimer.</text>
</comment>
<dbReference type="SUPFAM" id="SSF52954">
    <property type="entry name" value="Class II aaRS ABD-related"/>
    <property type="match status" value="1"/>
</dbReference>
<evidence type="ECO:0000256" key="1">
    <source>
        <dbReference type="ARBA" id="ARBA00022598"/>
    </source>
</evidence>
<evidence type="ECO:0000313" key="10">
    <source>
        <dbReference type="EMBL" id="RZN56332.1"/>
    </source>
</evidence>
<organism evidence="10 12">
    <name type="scientific">Thermoproteota archaeon</name>
    <dbReference type="NCBI Taxonomy" id="2056631"/>
    <lineage>
        <taxon>Archaea</taxon>
        <taxon>Thermoproteota</taxon>
    </lineage>
</organism>